<dbReference type="AlphaFoldDB" id="C0CVV0"/>
<gene>
    <name evidence="1" type="ORF">CLOSTASPAR_01104</name>
</gene>
<evidence type="ECO:0000313" key="2">
    <source>
        <dbReference type="Proteomes" id="UP000004756"/>
    </source>
</evidence>
<organism evidence="1 2">
    <name type="scientific">[Clostridium] asparagiforme DSM 15981</name>
    <dbReference type="NCBI Taxonomy" id="518636"/>
    <lineage>
        <taxon>Bacteria</taxon>
        <taxon>Bacillati</taxon>
        <taxon>Bacillota</taxon>
        <taxon>Clostridia</taxon>
        <taxon>Lachnospirales</taxon>
        <taxon>Lachnospiraceae</taxon>
        <taxon>Enterocloster</taxon>
    </lineage>
</organism>
<proteinExistence type="predicted"/>
<sequence>MLTAFLFTRYYFERTAGSFFVRNITLLYLFLNSIDLGVTP</sequence>
<dbReference type="HOGENOM" id="CLU_3287129_0_0_9"/>
<dbReference type="Proteomes" id="UP000004756">
    <property type="component" value="Unassembled WGS sequence"/>
</dbReference>
<reference evidence="1 2" key="2">
    <citation type="submission" date="2009-02" db="EMBL/GenBank/DDBJ databases">
        <title>Draft genome sequence of Clostridium asparagiforme (DSM 15981).</title>
        <authorList>
            <person name="Sudarsanam P."/>
            <person name="Ley R."/>
            <person name="Guruge J."/>
            <person name="Turnbaugh P.J."/>
            <person name="Mahowald M."/>
            <person name="Liep D."/>
            <person name="Gordon J."/>
        </authorList>
    </citation>
    <scope>NUCLEOTIDE SEQUENCE [LARGE SCALE GENOMIC DNA]</scope>
    <source>
        <strain evidence="1 2">DSM 15981</strain>
    </source>
</reference>
<dbReference type="EMBL" id="ACCJ01000049">
    <property type="protein sequence ID" value="EEG56809.1"/>
    <property type="molecule type" value="Genomic_DNA"/>
</dbReference>
<evidence type="ECO:0000313" key="1">
    <source>
        <dbReference type="EMBL" id="EEG56809.1"/>
    </source>
</evidence>
<name>C0CVV0_9FIRM</name>
<reference evidence="1 2" key="1">
    <citation type="submission" date="2009-01" db="EMBL/GenBank/DDBJ databases">
        <authorList>
            <person name="Fulton L."/>
            <person name="Clifton S."/>
            <person name="Fulton B."/>
            <person name="Xu J."/>
            <person name="Minx P."/>
            <person name="Pepin K.H."/>
            <person name="Johnson M."/>
            <person name="Bhonagiri V."/>
            <person name="Nash W.E."/>
            <person name="Mardis E.R."/>
            <person name="Wilson R.K."/>
        </authorList>
    </citation>
    <scope>NUCLEOTIDE SEQUENCE [LARGE SCALE GENOMIC DNA]</scope>
    <source>
        <strain evidence="1 2">DSM 15981</strain>
    </source>
</reference>
<comment type="caution">
    <text evidence="1">The sequence shown here is derived from an EMBL/GenBank/DDBJ whole genome shotgun (WGS) entry which is preliminary data.</text>
</comment>
<protein>
    <submittedName>
        <fullName evidence="1">Uncharacterized protein</fullName>
    </submittedName>
</protein>
<accession>C0CVV0</accession>
<keyword evidence="2" id="KW-1185">Reference proteome</keyword>